<feature type="compositionally biased region" description="Polar residues" evidence="1">
    <location>
        <begin position="85"/>
        <end position="95"/>
    </location>
</feature>
<protein>
    <recommendedName>
        <fullName evidence="3">DUF6535 domain-containing protein</fullName>
    </recommendedName>
</protein>
<dbReference type="Proteomes" id="UP000007431">
    <property type="component" value="Unassembled WGS sequence"/>
</dbReference>
<organism evidence="5">
    <name type="scientific">Schizophyllum commune (strain H4-8 / FGSC 9210)</name>
    <name type="common">Split gill fungus</name>
    <dbReference type="NCBI Taxonomy" id="578458"/>
    <lineage>
        <taxon>Eukaryota</taxon>
        <taxon>Fungi</taxon>
        <taxon>Dikarya</taxon>
        <taxon>Basidiomycota</taxon>
        <taxon>Agaricomycotina</taxon>
        <taxon>Agaricomycetes</taxon>
        <taxon>Agaricomycetidae</taxon>
        <taxon>Agaricales</taxon>
        <taxon>Schizophyllaceae</taxon>
        <taxon>Schizophyllum</taxon>
    </lineage>
</organism>
<dbReference type="OrthoDB" id="3235960at2759"/>
<evidence type="ECO:0000259" key="3">
    <source>
        <dbReference type="Pfam" id="PF20153"/>
    </source>
</evidence>
<name>D8QG80_SCHCM</name>
<keyword evidence="5" id="KW-1185">Reference proteome</keyword>
<dbReference type="Pfam" id="PF20153">
    <property type="entry name" value="DUF6535"/>
    <property type="match status" value="1"/>
</dbReference>
<feature type="compositionally biased region" description="Basic and acidic residues" evidence="1">
    <location>
        <begin position="34"/>
        <end position="43"/>
    </location>
</feature>
<gene>
    <name evidence="4" type="ORF">SCHCODRAFT_112868</name>
</gene>
<dbReference type="KEGG" id="scm:SCHCO_02639307"/>
<dbReference type="AlphaFoldDB" id="D8QG80"/>
<evidence type="ECO:0000256" key="2">
    <source>
        <dbReference type="SAM" id="Phobius"/>
    </source>
</evidence>
<dbReference type="InterPro" id="IPR045338">
    <property type="entry name" value="DUF6535"/>
</dbReference>
<reference evidence="4 5" key="1">
    <citation type="journal article" date="2010" name="Nat. Biotechnol.">
        <title>Genome sequence of the model mushroom Schizophyllum commune.</title>
        <authorList>
            <person name="Ohm R.A."/>
            <person name="de Jong J.F."/>
            <person name="Lugones L.G."/>
            <person name="Aerts A."/>
            <person name="Kothe E."/>
            <person name="Stajich J.E."/>
            <person name="de Vries R.P."/>
            <person name="Record E."/>
            <person name="Levasseur A."/>
            <person name="Baker S.E."/>
            <person name="Bartholomew K.A."/>
            <person name="Coutinho P.M."/>
            <person name="Erdmann S."/>
            <person name="Fowler T.J."/>
            <person name="Gathman A.C."/>
            <person name="Lombard V."/>
            <person name="Henrissat B."/>
            <person name="Knabe N."/>
            <person name="Kuees U."/>
            <person name="Lilly W.W."/>
            <person name="Lindquist E."/>
            <person name="Lucas S."/>
            <person name="Magnuson J.K."/>
            <person name="Piumi F."/>
            <person name="Raudaskoski M."/>
            <person name="Salamov A."/>
            <person name="Schmutz J."/>
            <person name="Schwarze F.W.M.R."/>
            <person name="vanKuyk P.A."/>
            <person name="Horton J.S."/>
            <person name="Grigoriev I.V."/>
            <person name="Woesten H.A.B."/>
        </authorList>
    </citation>
    <scope>NUCLEOTIDE SEQUENCE [LARGE SCALE GENOMIC DNA]</scope>
    <source>
        <strain evidence="5">H4-8 / FGSC 9210</strain>
    </source>
</reference>
<keyword evidence="2" id="KW-0812">Transmembrane</keyword>
<keyword evidence="2" id="KW-1133">Transmembrane helix</keyword>
<feature type="transmembrane region" description="Helical" evidence="2">
    <location>
        <begin position="168"/>
        <end position="185"/>
    </location>
</feature>
<sequence>MSHFAVYDQDDTSMAMLEETPHTGGQDPKASGDAGDHNRPSVEHNNKAENLVHATSAAIQGAPSSANVAEPNHAAQDGGTRPSGFPSQAHNQPGGNANRDETPRFFGIPKYTGVPTGKGGIGDYRDMYPEDPYAAEIGENARVWRVYLDESGQFDDDMIKGFRDTLDVHLVFAALFSAVVTTFVVQTSQSLQPDYGRITSAILLELVALQRARSPEDVPSANVTLDTLAPSAGDVWVNALWFTTLGLSLSTVLIAVLVKQWLQEYAKTPPGPPRDRALIRHMRYKALIRWRIPFIIGLVPMLLHVSLALFLAGLIVFLSGMSPVITCVVTALTGTTYIFYIATHILGSVYRECAYRTPISLAARELSQRSWRAFVAWLTARFSKFGLLPMKYASDTCPEPVAPRPSGSAQEEVAIVRLRWGRLDQQTRGLIFHCVSWLYDNATNPSAHHVIAEAFSGWDHRVADSEQDVSSMGNLRTILIMNLQEALTQGKLEDNRSCLAFDRALRALSCITWGPWNPRLPSSKKLGYDANPPMSYDQWADATDALAAILATGSLGSQQLLAQRVLCFVTFHPWRPRFSLPLPISEMHRFVMNPDTKLSPATWYLLLHWSRLYETSPRAFVMEAPPSIGFFFARHNTTLMPSTDEVPLVEQWVNDVLWLVRARYGPKQVSRRPPCPSPSYKPFEEPASLLFTCGYDTDVKELLTQHIASILRTESWSEALTTLIRCLRWAKKPVPEWLRDALWAEFLTLTPQFHATVQRLHRTYTENLQSLNSEEVFRSLKGPVKAFCVISDLYLMHSAQSYPEWNRDFVYKCMVDTERRKQPDPVESAFCGIALLLKLATVLHSAGMTEPLRIAVASMQQSFFQFLQEVKGFYPSLSMKIQSDVVHRFIDAIAHVKASEPTAVQVFLDVERVGMLAEILRAASATTTQSREREGPLRQLHLMTPSDTSTIHHIYMASLDKLHREAAGKGDLWSSTSRRECARLASLARVLKVNQWGPDDCERHALYYPTTVLHLQQSGAKPLTCGDKLVYGPYMIPYADFDSRLAGPVRTTKRRDDRSLSHTLKSWYTAMVARCQPPSYVTRPSRASPVSSYELV</sequence>
<dbReference type="InParanoid" id="D8QG80"/>
<feature type="region of interest" description="Disordered" evidence="1">
    <location>
        <begin position="18"/>
        <end position="43"/>
    </location>
</feature>
<feature type="region of interest" description="Disordered" evidence="1">
    <location>
        <begin position="63"/>
        <end position="111"/>
    </location>
</feature>
<evidence type="ECO:0000313" key="5">
    <source>
        <dbReference type="Proteomes" id="UP000007431"/>
    </source>
</evidence>
<dbReference type="HOGENOM" id="CLU_283874_0_0_1"/>
<evidence type="ECO:0000256" key="1">
    <source>
        <dbReference type="SAM" id="MobiDB-lite"/>
    </source>
</evidence>
<proteinExistence type="predicted"/>
<evidence type="ECO:0000313" key="4">
    <source>
        <dbReference type="EMBL" id="EFI93552.1"/>
    </source>
</evidence>
<dbReference type="VEuPathDB" id="FungiDB:SCHCODRAFT_02639307"/>
<feature type="non-terminal residue" evidence="4">
    <location>
        <position position="1096"/>
    </location>
</feature>
<accession>D8QG80</accession>
<keyword evidence="2" id="KW-0472">Membrane</keyword>
<dbReference type="GeneID" id="9591920"/>
<dbReference type="EMBL" id="GL377311">
    <property type="protein sequence ID" value="EFI93552.1"/>
    <property type="molecule type" value="Genomic_DNA"/>
</dbReference>
<feature type="transmembrane region" description="Helical" evidence="2">
    <location>
        <begin position="292"/>
        <end position="317"/>
    </location>
</feature>
<feature type="transmembrane region" description="Helical" evidence="2">
    <location>
        <begin position="235"/>
        <end position="258"/>
    </location>
</feature>
<feature type="domain" description="DUF6535" evidence="3">
    <location>
        <begin position="144"/>
        <end position="319"/>
    </location>
</feature>